<accession>A0ABP6QBG0</accession>
<dbReference type="SUPFAM" id="SSF51730">
    <property type="entry name" value="FAD-linked oxidoreductase"/>
    <property type="match status" value="1"/>
</dbReference>
<keyword evidence="8" id="KW-1185">Reference proteome</keyword>
<gene>
    <name evidence="7" type="ORF">GCM10010468_38480</name>
</gene>
<dbReference type="InterPro" id="IPR029041">
    <property type="entry name" value="FAD-linked_oxidoreductase-like"/>
</dbReference>
<keyword evidence="3 6" id="KW-0285">Flavoprotein</keyword>
<name>A0ABP6QBG0_9ACTN</name>
<evidence type="ECO:0000256" key="5">
    <source>
        <dbReference type="ARBA" id="ARBA00023002"/>
    </source>
</evidence>
<dbReference type="InterPro" id="IPR003171">
    <property type="entry name" value="Mehydrof_redctse-like"/>
</dbReference>
<dbReference type="Pfam" id="PF02219">
    <property type="entry name" value="MTHFR"/>
    <property type="match status" value="1"/>
</dbReference>
<evidence type="ECO:0000256" key="3">
    <source>
        <dbReference type="ARBA" id="ARBA00022630"/>
    </source>
</evidence>
<reference evidence="8" key="1">
    <citation type="journal article" date="2019" name="Int. J. Syst. Evol. Microbiol.">
        <title>The Global Catalogue of Microorganisms (GCM) 10K type strain sequencing project: providing services to taxonomists for standard genome sequencing and annotation.</title>
        <authorList>
            <consortium name="The Broad Institute Genomics Platform"/>
            <consortium name="The Broad Institute Genome Sequencing Center for Infectious Disease"/>
            <person name="Wu L."/>
            <person name="Ma J."/>
        </authorList>
    </citation>
    <scope>NUCLEOTIDE SEQUENCE [LARGE SCALE GENOMIC DNA]</scope>
    <source>
        <strain evidence="8">JCM 9377</strain>
    </source>
</reference>
<keyword evidence="4 6" id="KW-0274">FAD</keyword>
<dbReference type="EMBL" id="BAAAUV010000008">
    <property type="protein sequence ID" value="GAA3216434.1"/>
    <property type="molecule type" value="Genomic_DNA"/>
</dbReference>
<proteinExistence type="inferred from homology"/>
<comment type="caution">
    <text evidence="7">The sequence shown here is derived from an EMBL/GenBank/DDBJ whole genome shotgun (WGS) entry which is preliminary data.</text>
</comment>
<organism evidence="7 8">
    <name type="scientific">Actinocorallia longicatena</name>
    <dbReference type="NCBI Taxonomy" id="111803"/>
    <lineage>
        <taxon>Bacteria</taxon>
        <taxon>Bacillati</taxon>
        <taxon>Actinomycetota</taxon>
        <taxon>Actinomycetes</taxon>
        <taxon>Streptosporangiales</taxon>
        <taxon>Thermomonosporaceae</taxon>
        <taxon>Actinocorallia</taxon>
    </lineage>
</organism>
<comment type="pathway">
    <text evidence="2 6">One-carbon metabolism; tetrahydrofolate interconversion.</text>
</comment>
<protein>
    <recommendedName>
        <fullName evidence="6">Methylenetetrahydrofolate reductase</fullName>
    </recommendedName>
</protein>
<dbReference type="Proteomes" id="UP001501237">
    <property type="component" value="Unassembled WGS sequence"/>
</dbReference>
<sequence>MAFEVICEIEPPTRPDLTRVRHQIGVLSAVTDSFLIPDNHIGRATVSSVAVAHEVQAMGARGIACLNSRDRNLLGFRRDLLTAAAYGVQRFLFVYGDKPTAGNRTGDLNVRTMLAEARAATDDPAFAGTAPFRLGVTSGLRPLPSFKSAADFVFAQVCYDNDALLRWRDSLRTDQPVYAGVMVLASPRMAGNLAATIPDISIPASLVEAVAADRDAGVRAAREQVLALRESGAFDGVHLVPVSRYRQLAALLEPDFPRGSGQASPR</sequence>
<dbReference type="RefSeq" id="WP_344829936.1">
    <property type="nucleotide sequence ID" value="NZ_BAAAUV010000008.1"/>
</dbReference>
<dbReference type="Gene3D" id="3.20.20.220">
    <property type="match status" value="1"/>
</dbReference>
<comment type="cofactor">
    <cofactor evidence="1 6">
        <name>FAD</name>
        <dbReference type="ChEBI" id="CHEBI:57692"/>
    </cofactor>
</comment>
<comment type="similarity">
    <text evidence="6">Belongs to the methylenetetrahydrofolate reductase family.</text>
</comment>
<evidence type="ECO:0000256" key="2">
    <source>
        <dbReference type="ARBA" id="ARBA00004777"/>
    </source>
</evidence>
<keyword evidence="5 6" id="KW-0560">Oxidoreductase</keyword>
<evidence type="ECO:0000313" key="8">
    <source>
        <dbReference type="Proteomes" id="UP001501237"/>
    </source>
</evidence>
<evidence type="ECO:0000256" key="1">
    <source>
        <dbReference type="ARBA" id="ARBA00001974"/>
    </source>
</evidence>
<evidence type="ECO:0000256" key="4">
    <source>
        <dbReference type="ARBA" id="ARBA00022827"/>
    </source>
</evidence>
<evidence type="ECO:0000256" key="6">
    <source>
        <dbReference type="RuleBase" id="RU003862"/>
    </source>
</evidence>
<evidence type="ECO:0000313" key="7">
    <source>
        <dbReference type="EMBL" id="GAA3216434.1"/>
    </source>
</evidence>